<comment type="caution">
    <text evidence="5">The sequence shown here is derived from an EMBL/GenBank/DDBJ whole genome shotgun (WGS) entry which is preliminary data.</text>
</comment>
<dbReference type="PROSITE" id="PS01124">
    <property type="entry name" value="HTH_ARAC_FAMILY_2"/>
    <property type="match status" value="1"/>
</dbReference>
<keyword evidence="6" id="KW-1185">Reference proteome</keyword>
<keyword evidence="3" id="KW-0804">Transcription</keyword>
<dbReference type="Proteomes" id="UP000564644">
    <property type="component" value="Unassembled WGS sequence"/>
</dbReference>
<dbReference type="GO" id="GO:0043565">
    <property type="term" value="F:sequence-specific DNA binding"/>
    <property type="evidence" value="ECO:0007669"/>
    <property type="project" value="InterPro"/>
</dbReference>
<feature type="domain" description="HTH araC/xylS-type" evidence="4">
    <location>
        <begin position="170"/>
        <end position="268"/>
    </location>
</feature>
<evidence type="ECO:0000259" key="4">
    <source>
        <dbReference type="PROSITE" id="PS01124"/>
    </source>
</evidence>
<evidence type="ECO:0000313" key="6">
    <source>
        <dbReference type="Proteomes" id="UP000564644"/>
    </source>
</evidence>
<dbReference type="InterPro" id="IPR014710">
    <property type="entry name" value="RmlC-like_jellyroll"/>
</dbReference>
<evidence type="ECO:0000256" key="1">
    <source>
        <dbReference type="ARBA" id="ARBA00023015"/>
    </source>
</evidence>
<dbReference type="InterPro" id="IPR018060">
    <property type="entry name" value="HTH_AraC"/>
</dbReference>
<dbReference type="AlphaFoldDB" id="A0A7X0VWT7"/>
<dbReference type="PANTHER" id="PTHR43280:SF2">
    <property type="entry name" value="HTH-TYPE TRANSCRIPTIONAL REGULATOR EXSA"/>
    <property type="match status" value="1"/>
</dbReference>
<keyword evidence="1" id="KW-0805">Transcription regulation</keyword>
<dbReference type="SUPFAM" id="SSF46689">
    <property type="entry name" value="Homeodomain-like"/>
    <property type="match status" value="2"/>
</dbReference>
<accession>A0A7X0VWT7</accession>
<organism evidence="5 6">
    <name type="scientific">Cohnella zeiphila</name>
    <dbReference type="NCBI Taxonomy" id="2761120"/>
    <lineage>
        <taxon>Bacteria</taxon>
        <taxon>Bacillati</taxon>
        <taxon>Bacillota</taxon>
        <taxon>Bacilli</taxon>
        <taxon>Bacillales</taxon>
        <taxon>Paenibacillaceae</taxon>
        <taxon>Cohnella</taxon>
    </lineage>
</organism>
<evidence type="ECO:0000256" key="3">
    <source>
        <dbReference type="ARBA" id="ARBA00023163"/>
    </source>
</evidence>
<name>A0A7X0VWT7_9BACL</name>
<dbReference type="InterPro" id="IPR009057">
    <property type="entry name" value="Homeodomain-like_sf"/>
</dbReference>
<dbReference type="SUPFAM" id="SSF51182">
    <property type="entry name" value="RmlC-like cupins"/>
    <property type="match status" value="1"/>
</dbReference>
<dbReference type="InterPro" id="IPR011051">
    <property type="entry name" value="RmlC_Cupin_sf"/>
</dbReference>
<dbReference type="Gene3D" id="2.60.120.10">
    <property type="entry name" value="Jelly Rolls"/>
    <property type="match status" value="1"/>
</dbReference>
<reference evidence="5 6" key="1">
    <citation type="submission" date="2020-08" db="EMBL/GenBank/DDBJ databases">
        <title>Cohnella phylogeny.</title>
        <authorList>
            <person name="Dunlap C."/>
        </authorList>
    </citation>
    <scope>NUCLEOTIDE SEQUENCE [LARGE SCALE GENOMIC DNA]</scope>
    <source>
        <strain evidence="5 6">CBP 2801</strain>
    </source>
</reference>
<dbReference type="PANTHER" id="PTHR43280">
    <property type="entry name" value="ARAC-FAMILY TRANSCRIPTIONAL REGULATOR"/>
    <property type="match status" value="1"/>
</dbReference>
<protein>
    <submittedName>
        <fullName evidence="5">Helix-turn-helix transcriptional regulator</fullName>
    </submittedName>
</protein>
<dbReference type="EMBL" id="JACJVO010000025">
    <property type="protein sequence ID" value="MBB6733326.1"/>
    <property type="molecule type" value="Genomic_DNA"/>
</dbReference>
<dbReference type="SMART" id="SM00342">
    <property type="entry name" value="HTH_ARAC"/>
    <property type="match status" value="1"/>
</dbReference>
<dbReference type="Gene3D" id="1.10.10.60">
    <property type="entry name" value="Homeodomain-like"/>
    <property type="match status" value="2"/>
</dbReference>
<evidence type="ECO:0000256" key="2">
    <source>
        <dbReference type="ARBA" id="ARBA00023125"/>
    </source>
</evidence>
<dbReference type="PROSITE" id="PS00041">
    <property type="entry name" value="HTH_ARAC_FAMILY_1"/>
    <property type="match status" value="1"/>
</dbReference>
<dbReference type="GO" id="GO:0003700">
    <property type="term" value="F:DNA-binding transcription factor activity"/>
    <property type="evidence" value="ECO:0007669"/>
    <property type="project" value="InterPro"/>
</dbReference>
<proteinExistence type="predicted"/>
<evidence type="ECO:0000313" key="5">
    <source>
        <dbReference type="EMBL" id="MBB6733326.1"/>
    </source>
</evidence>
<sequence>MNALTLWNQTQVMVSHAYFERKEKFEMDEDCYAVWVLFAVEAGKFRFRIGEERGEAGAGDLVYCPPGVVFQREMVSPLELHYIGFEFAGREQTELIPLLPSSLARPLDGKRLASDFAYLRKLHFAADSRNALRKQMILNDIWQLACEVWEGEHPQDEMLRLEDSDDELMNRAADWLYKHAYTPFGMSTLSGSLGLSPVQFTRRFRKSFRLTPSDFVRSLRIRKVAELLLDTDLTLDQIAARCGYENGFYLSRVFSKSMGASPSKYREKNRV</sequence>
<gene>
    <name evidence="5" type="ORF">H7C18_20595</name>
</gene>
<dbReference type="RefSeq" id="WP_185130991.1">
    <property type="nucleotide sequence ID" value="NZ_JACJVO010000025.1"/>
</dbReference>
<dbReference type="InterPro" id="IPR018062">
    <property type="entry name" value="HTH_AraC-typ_CS"/>
</dbReference>
<dbReference type="Pfam" id="PF12833">
    <property type="entry name" value="HTH_18"/>
    <property type="match status" value="1"/>
</dbReference>
<keyword evidence="2" id="KW-0238">DNA-binding</keyword>